<dbReference type="InterPro" id="IPR007393">
    <property type="entry name" value="YlxR_dom"/>
</dbReference>
<gene>
    <name evidence="2" type="ORF">V8247_07275</name>
</gene>
<dbReference type="Proteomes" id="UP001375370">
    <property type="component" value="Chromosome"/>
</dbReference>
<protein>
    <submittedName>
        <fullName evidence="2">YlxR family protein</fullName>
    </submittedName>
</protein>
<dbReference type="Gene3D" id="3.30.1230.10">
    <property type="entry name" value="YlxR-like"/>
    <property type="match status" value="1"/>
</dbReference>
<accession>A0ABZ2J8E9</accession>
<dbReference type="InterPro" id="IPR035931">
    <property type="entry name" value="YlxR-like_sf"/>
</dbReference>
<evidence type="ECO:0000259" key="1">
    <source>
        <dbReference type="Pfam" id="PF04296"/>
    </source>
</evidence>
<evidence type="ECO:0000313" key="3">
    <source>
        <dbReference type="Proteomes" id="UP001375370"/>
    </source>
</evidence>
<dbReference type="InterPro" id="IPR037465">
    <property type="entry name" value="YlxR"/>
</dbReference>
<keyword evidence="3" id="KW-1185">Reference proteome</keyword>
<feature type="domain" description="YlxR" evidence="1">
    <location>
        <begin position="16"/>
        <end position="89"/>
    </location>
</feature>
<evidence type="ECO:0000313" key="2">
    <source>
        <dbReference type="EMBL" id="WWX25053.1"/>
    </source>
</evidence>
<dbReference type="Pfam" id="PF04296">
    <property type="entry name" value="YlxR"/>
    <property type="match status" value="1"/>
</dbReference>
<reference evidence="2 3" key="1">
    <citation type="submission" date="2024-03" db="EMBL/GenBank/DDBJ databases">
        <title>A Dehalogenimonas Isolated from Estuarine Sediments Dihaloeliminates Chlorinated Alkanes.</title>
        <authorList>
            <person name="Yang Y."/>
            <person name="Wang H."/>
        </authorList>
    </citation>
    <scope>NUCLEOTIDE SEQUENCE [LARGE SCALE GENOMIC DNA]</scope>
    <source>
        <strain evidence="2 3">W</strain>
    </source>
</reference>
<organism evidence="2 3">
    <name type="scientific">Candidatus Dehalogenimonas loeffleri</name>
    <dbReference type="NCBI Taxonomy" id="3127115"/>
    <lineage>
        <taxon>Bacteria</taxon>
        <taxon>Bacillati</taxon>
        <taxon>Chloroflexota</taxon>
        <taxon>Dehalococcoidia</taxon>
        <taxon>Dehalococcoidales</taxon>
        <taxon>Dehalococcoidaceae</taxon>
        <taxon>Dehalogenimonas</taxon>
    </lineage>
</organism>
<dbReference type="PANTHER" id="PTHR34215">
    <property type="entry name" value="BLL0784 PROTEIN"/>
    <property type="match status" value="1"/>
</dbReference>
<dbReference type="PANTHER" id="PTHR34215:SF1">
    <property type="entry name" value="YLXR DOMAIN-CONTAINING PROTEIN"/>
    <property type="match status" value="1"/>
</dbReference>
<proteinExistence type="predicted"/>
<name>A0ABZ2J8E9_9CHLR</name>
<dbReference type="RefSeq" id="WP_338737187.1">
    <property type="nucleotide sequence ID" value="NZ_CP146612.1"/>
</dbReference>
<dbReference type="SUPFAM" id="SSF64376">
    <property type="entry name" value="YlxR-like"/>
    <property type="match status" value="1"/>
</dbReference>
<dbReference type="NCBIfam" id="NF047356">
    <property type="entry name" value="RNA_bind_RnpM"/>
    <property type="match status" value="1"/>
</dbReference>
<sequence>MNLISEMITNKKVPQRTCVVCRQVGGKRGLQRFVRTPEGGVSPDSTGKAPGRGAYLCREPACLNGALKGNQLEYVLKVRLGSEDRETLRAAIAEMLKEQSSV</sequence>
<dbReference type="EMBL" id="CP146612">
    <property type="protein sequence ID" value="WWX25053.1"/>
    <property type="molecule type" value="Genomic_DNA"/>
</dbReference>